<keyword evidence="2" id="KW-0472">Membrane</keyword>
<evidence type="ECO:0000313" key="3">
    <source>
        <dbReference type="EnsemblMetazoa" id="G33595.1:cds"/>
    </source>
</evidence>
<feature type="compositionally biased region" description="Pro residues" evidence="1">
    <location>
        <begin position="127"/>
        <end position="154"/>
    </location>
</feature>
<keyword evidence="2" id="KW-1133">Transmembrane helix</keyword>
<feature type="compositionally biased region" description="Basic and acidic residues" evidence="1">
    <location>
        <begin position="109"/>
        <end position="118"/>
    </location>
</feature>
<feature type="transmembrane region" description="Helical" evidence="2">
    <location>
        <begin position="66"/>
        <end position="88"/>
    </location>
</feature>
<keyword evidence="4" id="KW-1185">Reference proteome</keyword>
<evidence type="ECO:0000256" key="1">
    <source>
        <dbReference type="SAM" id="MobiDB-lite"/>
    </source>
</evidence>
<name>A0A8W8MF77_MAGGI</name>
<keyword evidence="2" id="KW-0812">Transmembrane</keyword>
<feature type="region of interest" description="Disordered" evidence="1">
    <location>
        <begin position="106"/>
        <end position="154"/>
    </location>
</feature>
<reference evidence="3" key="1">
    <citation type="submission" date="2022-08" db="UniProtKB">
        <authorList>
            <consortium name="EnsemblMetazoa"/>
        </authorList>
    </citation>
    <scope>IDENTIFICATION</scope>
    <source>
        <strain evidence="3">05x7-T-G4-1.051#20</strain>
    </source>
</reference>
<dbReference type="Proteomes" id="UP000005408">
    <property type="component" value="Unassembled WGS sequence"/>
</dbReference>
<organism evidence="3 4">
    <name type="scientific">Magallana gigas</name>
    <name type="common">Pacific oyster</name>
    <name type="synonym">Crassostrea gigas</name>
    <dbReference type="NCBI Taxonomy" id="29159"/>
    <lineage>
        <taxon>Eukaryota</taxon>
        <taxon>Metazoa</taxon>
        <taxon>Spiralia</taxon>
        <taxon>Lophotrochozoa</taxon>
        <taxon>Mollusca</taxon>
        <taxon>Bivalvia</taxon>
        <taxon>Autobranchia</taxon>
        <taxon>Pteriomorphia</taxon>
        <taxon>Ostreida</taxon>
        <taxon>Ostreoidea</taxon>
        <taxon>Ostreidae</taxon>
        <taxon>Magallana</taxon>
    </lineage>
</organism>
<dbReference type="AlphaFoldDB" id="A0A8W8MF77"/>
<protein>
    <submittedName>
        <fullName evidence="3">Uncharacterized protein</fullName>
    </submittedName>
</protein>
<evidence type="ECO:0000313" key="4">
    <source>
        <dbReference type="Proteomes" id="UP000005408"/>
    </source>
</evidence>
<dbReference type="EnsemblMetazoa" id="G33595.1">
    <property type="protein sequence ID" value="G33595.1:cds"/>
    <property type="gene ID" value="G33595"/>
</dbReference>
<accession>A0A8W8MF77</accession>
<sequence length="154" mass="17410">MNTNCRLINGRAVCPPVQFITPRMWDQESDEYTIPHRSTSTSITIDSERTRVFTQPLVSDVAHGPLVTALDISITALVLALLLLLGWIAKRMMRYCARVRRRSRGLETVPKERFEMEPRQGLNPQRPSAPPPPPQARSLPEPPPRAPPARPRTE</sequence>
<evidence type="ECO:0000256" key="2">
    <source>
        <dbReference type="SAM" id="Phobius"/>
    </source>
</evidence>
<proteinExistence type="predicted"/>